<dbReference type="Pfam" id="PF00364">
    <property type="entry name" value="Biotin_lipoyl"/>
    <property type="match status" value="1"/>
</dbReference>
<comment type="caution">
    <text evidence="13">The sequence shown here is derived from an EMBL/GenBank/DDBJ whole genome shotgun (WGS) entry which is preliminary data.</text>
</comment>
<dbReference type="FunFam" id="3.30.1490.20:FF:000003">
    <property type="entry name" value="acetyl-CoA carboxylase isoform X1"/>
    <property type="match status" value="1"/>
</dbReference>
<evidence type="ECO:0000256" key="5">
    <source>
        <dbReference type="ARBA" id="ARBA00022741"/>
    </source>
</evidence>
<evidence type="ECO:0000256" key="6">
    <source>
        <dbReference type="ARBA" id="ARBA00022840"/>
    </source>
</evidence>
<dbReference type="InterPro" id="IPR000089">
    <property type="entry name" value="Biotin_lipoyl"/>
</dbReference>
<dbReference type="SMART" id="SM00878">
    <property type="entry name" value="Biotin_carb_C"/>
    <property type="match status" value="1"/>
</dbReference>
<dbReference type="InterPro" id="IPR005481">
    <property type="entry name" value="BC-like_N"/>
</dbReference>
<dbReference type="InterPro" id="IPR016185">
    <property type="entry name" value="PreATP-grasp_dom_sf"/>
</dbReference>
<dbReference type="EMBL" id="MWWW01000002">
    <property type="protein sequence ID" value="OZG61565.1"/>
    <property type="molecule type" value="Genomic_DNA"/>
</dbReference>
<dbReference type="GO" id="GO:0005524">
    <property type="term" value="F:ATP binding"/>
    <property type="evidence" value="ECO:0007669"/>
    <property type="project" value="UniProtKB-UniRule"/>
</dbReference>
<comment type="function">
    <text evidence="2">This protein is a component of the acetyl coenzyme A carboxylase complex; first, biotin carboxylase catalyzes the carboxylation of the carrier protein and then the transcarboxylase transfers the carboxyl group to form malonyl-CoA.</text>
</comment>
<dbReference type="InterPro" id="IPR005479">
    <property type="entry name" value="CPAse_ATP-bd"/>
</dbReference>
<dbReference type="Gene3D" id="3.30.470.20">
    <property type="entry name" value="ATP-grasp fold, B domain"/>
    <property type="match status" value="1"/>
</dbReference>
<dbReference type="InterPro" id="IPR005482">
    <property type="entry name" value="Biotin_COase_C"/>
</dbReference>
<dbReference type="PROSITE" id="PS50979">
    <property type="entry name" value="BC"/>
    <property type="match status" value="1"/>
</dbReference>
<dbReference type="Pfam" id="PF02785">
    <property type="entry name" value="Biotin_carb_C"/>
    <property type="match status" value="1"/>
</dbReference>
<dbReference type="GO" id="GO:0004075">
    <property type="term" value="F:biotin carboxylase activity"/>
    <property type="evidence" value="ECO:0007669"/>
    <property type="project" value="UniProtKB-EC"/>
</dbReference>
<evidence type="ECO:0000256" key="1">
    <source>
        <dbReference type="ARBA" id="ARBA00001953"/>
    </source>
</evidence>
<dbReference type="PROSITE" id="PS50975">
    <property type="entry name" value="ATP_GRASP"/>
    <property type="match status" value="1"/>
</dbReference>
<comment type="catalytic activity">
    <reaction evidence="8">
        <text>N(6)-biotinyl-L-lysyl-[protein] + hydrogencarbonate + ATP = N(6)-carboxybiotinyl-L-lysyl-[protein] + ADP + phosphate + H(+)</text>
        <dbReference type="Rhea" id="RHEA:13501"/>
        <dbReference type="Rhea" id="RHEA-COMP:10505"/>
        <dbReference type="Rhea" id="RHEA-COMP:10506"/>
        <dbReference type="ChEBI" id="CHEBI:15378"/>
        <dbReference type="ChEBI" id="CHEBI:17544"/>
        <dbReference type="ChEBI" id="CHEBI:30616"/>
        <dbReference type="ChEBI" id="CHEBI:43474"/>
        <dbReference type="ChEBI" id="CHEBI:83144"/>
        <dbReference type="ChEBI" id="CHEBI:83145"/>
        <dbReference type="ChEBI" id="CHEBI:456216"/>
        <dbReference type="EC" id="6.3.4.14"/>
    </reaction>
</comment>
<evidence type="ECO:0000313" key="14">
    <source>
        <dbReference type="Proteomes" id="UP000216871"/>
    </source>
</evidence>
<reference evidence="13 14" key="1">
    <citation type="journal article" date="2017" name="BMC Genomics">
        <title>Comparative genomic and phylogenomic analyses of the Bifidobacteriaceae family.</title>
        <authorList>
            <person name="Lugli G.A."/>
            <person name="Milani C."/>
            <person name="Turroni F."/>
            <person name="Duranti S."/>
            <person name="Mancabelli L."/>
            <person name="Mangifesta M."/>
            <person name="Ferrario C."/>
            <person name="Modesto M."/>
            <person name="Mattarelli P."/>
            <person name="Jiri K."/>
            <person name="van Sinderen D."/>
            <person name="Ventura M."/>
        </authorList>
    </citation>
    <scope>NUCLEOTIDE SEQUENCE [LARGE SCALE GENOMIC DNA]</scope>
    <source>
        <strain evidence="13 14">DSM 100196</strain>
    </source>
</reference>
<feature type="domain" description="ATP-grasp" evidence="11">
    <location>
        <begin position="125"/>
        <end position="322"/>
    </location>
</feature>
<dbReference type="InterPro" id="IPR051602">
    <property type="entry name" value="ACC_Biotin_Carboxylase"/>
</dbReference>
<sequence length="674" mass="70435">MSETRHIQRILIANRGEIAVRVIHACQDTGRTAIAVYADPDVDALFVHLADEAYALGGGTSRETYLNIGRIIDVARRAHADAVHPGYGFLSENADFAAAVIAAGMVWIGPSPETIRELGSKVQARRIAADVGAPMAPGTTEPVRDPAEVVAFAREHGLPLAIKAVYGGGGRGLKVVHELADVEEAFVSATHEAQLAFGNGDCFIERFLARPRHVEVQVLGDAYGHVEAVGTRDCSLQRRNQKLIEEAPAPFLPADTERRLRDAAVAICDRARYTGAGTVEFLVDPDGTMSFMEVNTRIQVEHPVTEMTCGVDLVEAQLAIAEGTPLEAILAGAVDMAVLATRERSSANETSSAARDASIPAIRPHGHAIEFRINAEDPARGFVPFPGTVTSLRVPTGPGIRWDSGVAAGSVVPDQFDSMLAKLVVWAPTRDECLLRAKRALAELEIGGVPTVKAFDQAVLAHPDFAATDGRFAVYTRWIEEEFLPAADVQSLSGGRYDARAAQDKPVESWVEVDGKRLRLGLPASFAGVAALGAGLAGLAAANATANAPTRASGSAMSTGTTAATDDAGSPLPNSMSGIAALLAASGSLAGTGATTGANAAVTNGNAINATISGTVVRWLVDDGAQVRQGDPVVVLEAMKMETEVPSPASGTLHQTATVGDSVRIDQPLGTVTA</sequence>
<dbReference type="SUPFAM" id="SSF52440">
    <property type="entry name" value="PreATP-grasp domain"/>
    <property type="match status" value="1"/>
</dbReference>
<dbReference type="PANTHER" id="PTHR48095">
    <property type="entry name" value="PYRUVATE CARBOXYLASE SUBUNIT A"/>
    <property type="match status" value="1"/>
</dbReference>
<dbReference type="FunFam" id="3.40.50.20:FF:000010">
    <property type="entry name" value="Propionyl-CoA carboxylase subunit alpha"/>
    <property type="match status" value="1"/>
</dbReference>
<dbReference type="GO" id="GO:0046872">
    <property type="term" value="F:metal ion binding"/>
    <property type="evidence" value="ECO:0007669"/>
    <property type="project" value="InterPro"/>
</dbReference>
<evidence type="ECO:0000256" key="9">
    <source>
        <dbReference type="PROSITE-ProRule" id="PRU00409"/>
    </source>
</evidence>
<dbReference type="SUPFAM" id="SSF51230">
    <property type="entry name" value="Single hybrid motif"/>
    <property type="match status" value="1"/>
</dbReference>
<keyword evidence="4" id="KW-0436">Ligase</keyword>
<name>A0A261FRF4_9BIFI</name>
<dbReference type="PROSITE" id="PS00867">
    <property type="entry name" value="CPSASE_2"/>
    <property type="match status" value="1"/>
</dbReference>
<proteinExistence type="predicted"/>
<feature type="domain" description="Lipoyl-binding" evidence="10">
    <location>
        <begin position="597"/>
        <end position="673"/>
    </location>
</feature>
<evidence type="ECO:0000259" key="12">
    <source>
        <dbReference type="PROSITE" id="PS50979"/>
    </source>
</evidence>
<evidence type="ECO:0000259" key="10">
    <source>
        <dbReference type="PROSITE" id="PS50968"/>
    </source>
</evidence>
<dbReference type="InterPro" id="IPR011053">
    <property type="entry name" value="Single_hybrid_motif"/>
</dbReference>
<dbReference type="InterPro" id="IPR011054">
    <property type="entry name" value="Rudment_hybrid_motif"/>
</dbReference>
<dbReference type="PROSITE" id="PS00188">
    <property type="entry name" value="BIOTIN"/>
    <property type="match status" value="1"/>
</dbReference>
<dbReference type="SUPFAM" id="SSF56059">
    <property type="entry name" value="Glutathione synthetase ATP-binding domain-like"/>
    <property type="match status" value="1"/>
</dbReference>
<dbReference type="Pfam" id="PF00289">
    <property type="entry name" value="Biotin_carb_N"/>
    <property type="match status" value="1"/>
</dbReference>
<dbReference type="Proteomes" id="UP000216871">
    <property type="component" value="Unassembled WGS sequence"/>
</dbReference>
<keyword evidence="6 9" id="KW-0067">ATP-binding</keyword>
<dbReference type="PROSITE" id="PS50968">
    <property type="entry name" value="BIOTINYL_LIPOYL"/>
    <property type="match status" value="1"/>
</dbReference>
<dbReference type="InterPro" id="IPR001882">
    <property type="entry name" value="Biotin_BS"/>
</dbReference>
<dbReference type="PANTHER" id="PTHR48095:SF2">
    <property type="entry name" value="BIOTIN CARBOXYLASE, CHLOROPLASTIC"/>
    <property type="match status" value="1"/>
</dbReference>
<dbReference type="AlphaFoldDB" id="A0A261FRF4"/>
<dbReference type="InterPro" id="IPR011764">
    <property type="entry name" value="Biotin_carboxylation_dom"/>
</dbReference>
<evidence type="ECO:0000259" key="11">
    <source>
        <dbReference type="PROSITE" id="PS50975"/>
    </source>
</evidence>
<evidence type="ECO:0000313" key="13">
    <source>
        <dbReference type="EMBL" id="OZG61565.1"/>
    </source>
</evidence>
<dbReference type="InterPro" id="IPR011761">
    <property type="entry name" value="ATP-grasp"/>
</dbReference>
<organism evidence="13 14">
    <name type="scientific">Bifidobacterium myosotis</name>
    <dbReference type="NCBI Taxonomy" id="1630166"/>
    <lineage>
        <taxon>Bacteria</taxon>
        <taxon>Bacillati</taxon>
        <taxon>Actinomycetota</taxon>
        <taxon>Actinomycetes</taxon>
        <taxon>Bifidobacteriales</taxon>
        <taxon>Bifidobacteriaceae</taxon>
        <taxon>Bifidobacterium</taxon>
    </lineage>
</organism>
<dbReference type="CDD" id="cd06850">
    <property type="entry name" value="biotinyl_domain"/>
    <property type="match status" value="1"/>
</dbReference>
<keyword evidence="7" id="KW-0092">Biotin</keyword>
<accession>A0A261FRF4</accession>
<gene>
    <name evidence="13" type="ORF">BMYO_0079</name>
</gene>
<evidence type="ECO:0000256" key="4">
    <source>
        <dbReference type="ARBA" id="ARBA00022598"/>
    </source>
</evidence>
<evidence type="ECO:0000256" key="8">
    <source>
        <dbReference type="ARBA" id="ARBA00048600"/>
    </source>
</evidence>
<feature type="domain" description="Biotin carboxylation" evidence="12">
    <location>
        <begin position="6"/>
        <end position="480"/>
    </location>
</feature>
<dbReference type="Pfam" id="PF02786">
    <property type="entry name" value="CPSase_L_D2"/>
    <property type="match status" value="1"/>
</dbReference>
<keyword evidence="14" id="KW-1185">Reference proteome</keyword>
<dbReference type="SUPFAM" id="SSF51246">
    <property type="entry name" value="Rudiment single hybrid motif"/>
    <property type="match status" value="1"/>
</dbReference>
<keyword evidence="5 9" id="KW-0547">Nucleotide-binding</keyword>
<evidence type="ECO:0000256" key="2">
    <source>
        <dbReference type="ARBA" id="ARBA00003761"/>
    </source>
</evidence>
<protein>
    <recommendedName>
        <fullName evidence="3">biotin carboxylase</fullName>
        <ecNumber evidence="3">6.3.4.14</ecNumber>
    </recommendedName>
</protein>
<evidence type="ECO:0000256" key="7">
    <source>
        <dbReference type="ARBA" id="ARBA00023267"/>
    </source>
</evidence>
<evidence type="ECO:0000256" key="3">
    <source>
        <dbReference type="ARBA" id="ARBA00013263"/>
    </source>
</evidence>
<comment type="cofactor">
    <cofactor evidence="1">
        <name>biotin</name>
        <dbReference type="ChEBI" id="CHEBI:57586"/>
    </cofactor>
</comment>
<dbReference type="OrthoDB" id="9760256at2"/>
<dbReference type="Gene3D" id="2.40.50.100">
    <property type="match status" value="1"/>
</dbReference>
<dbReference type="EC" id="6.3.4.14" evidence="3"/>